<protein>
    <submittedName>
        <fullName evidence="2">Uncharacterized protein</fullName>
    </submittedName>
</protein>
<gene>
    <name evidence="2" type="ORF">CTLFYP3_00064</name>
</gene>
<dbReference type="RefSeq" id="WP_156627856.1">
    <property type="nucleotide sequence ID" value="NZ_CACRTO010000049.1"/>
</dbReference>
<evidence type="ECO:0000256" key="1">
    <source>
        <dbReference type="SAM" id="Coils"/>
    </source>
</evidence>
<reference evidence="2" key="1">
    <citation type="submission" date="2019-11" db="EMBL/GenBank/DDBJ databases">
        <authorList>
            <person name="Feng L."/>
        </authorList>
    </citation>
    <scope>NUCLEOTIDE SEQUENCE</scope>
    <source>
        <strain evidence="2">CTertiumLFYP3</strain>
    </source>
</reference>
<sequence length="89" mass="10456">MDIKRALLEQIEIVIKKLEMEYEDEINSGIMQLIYKRYINALDILKNDKDINQINIIGGVRAYMDSYNDYNNPLLGELHKAEKLNKQLV</sequence>
<evidence type="ECO:0000313" key="2">
    <source>
        <dbReference type="EMBL" id="VYU67097.1"/>
    </source>
</evidence>
<organism evidence="2">
    <name type="scientific">Clostridium tertium</name>
    <dbReference type="NCBI Taxonomy" id="1559"/>
    <lineage>
        <taxon>Bacteria</taxon>
        <taxon>Bacillati</taxon>
        <taxon>Bacillota</taxon>
        <taxon>Clostridia</taxon>
        <taxon>Eubacteriales</taxon>
        <taxon>Clostridiaceae</taxon>
        <taxon>Clostridium</taxon>
    </lineage>
</organism>
<keyword evidence="1" id="KW-0175">Coiled coil</keyword>
<dbReference type="EMBL" id="CACRTO010000049">
    <property type="protein sequence ID" value="VYU67097.1"/>
    <property type="molecule type" value="Genomic_DNA"/>
</dbReference>
<dbReference type="AlphaFoldDB" id="A0A6N3GQG7"/>
<name>A0A6N3GQG7_9CLOT</name>
<proteinExistence type="predicted"/>
<feature type="coiled-coil region" evidence="1">
    <location>
        <begin position="1"/>
        <end position="28"/>
    </location>
</feature>
<accession>A0A6N3GQG7</accession>